<dbReference type="Gene3D" id="3.50.50.60">
    <property type="entry name" value="FAD/NAD(P)-binding domain"/>
    <property type="match status" value="1"/>
</dbReference>
<feature type="region of interest" description="Disordered" evidence="8">
    <location>
        <begin position="895"/>
        <end position="930"/>
    </location>
</feature>
<feature type="compositionally biased region" description="Basic and acidic residues" evidence="8">
    <location>
        <begin position="408"/>
        <end position="418"/>
    </location>
</feature>
<keyword evidence="4" id="KW-0274">FAD</keyword>
<dbReference type="EMBL" id="JASAOK010000039">
    <property type="protein sequence ID" value="KAK6217087.1"/>
    <property type="molecule type" value="Genomic_DNA"/>
</dbReference>
<feature type="region of interest" description="Disordered" evidence="8">
    <location>
        <begin position="259"/>
        <end position="282"/>
    </location>
</feature>
<feature type="compositionally biased region" description="Polar residues" evidence="8">
    <location>
        <begin position="1457"/>
        <end position="1466"/>
    </location>
</feature>
<accession>A0AAV9TD23</accession>
<dbReference type="Pfam" id="PF01494">
    <property type="entry name" value="FAD_binding_3"/>
    <property type="match status" value="1"/>
</dbReference>
<dbReference type="CDD" id="cd00067">
    <property type="entry name" value="GAL4"/>
    <property type="match status" value="1"/>
</dbReference>
<dbReference type="GO" id="GO:0004497">
    <property type="term" value="F:monooxygenase activity"/>
    <property type="evidence" value="ECO:0007669"/>
    <property type="project" value="UniProtKB-KW"/>
</dbReference>
<feature type="compositionally biased region" description="Basic and acidic residues" evidence="8">
    <location>
        <begin position="760"/>
        <end position="773"/>
    </location>
</feature>
<dbReference type="InterPro" id="IPR036188">
    <property type="entry name" value="FAD/NAD-bd_sf"/>
</dbReference>
<dbReference type="Pfam" id="PF00172">
    <property type="entry name" value="Zn_clus"/>
    <property type="match status" value="1"/>
</dbReference>
<keyword evidence="6" id="KW-0503">Monooxygenase</keyword>
<dbReference type="InterPro" id="IPR002938">
    <property type="entry name" value="FAD-bd"/>
</dbReference>
<dbReference type="PANTHER" id="PTHR13789">
    <property type="entry name" value="MONOOXYGENASE"/>
    <property type="match status" value="1"/>
</dbReference>
<dbReference type="Pfam" id="PF04082">
    <property type="entry name" value="Fungal_trans"/>
    <property type="match status" value="1"/>
</dbReference>
<evidence type="ECO:0000313" key="11">
    <source>
        <dbReference type="Proteomes" id="UP001327957"/>
    </source>
</evidence>
<evidence type="ECO:0000256" key="5">
    <source>
        <dbReference type="ARBA" id="ARBA00023002"/>
    </source>
</evidence>
<feature type="compositionally biased region" description="Polar residues" evidence="8">
    <location>
        <begin position="1252"/>
        <end position="1269"/>
    </location>
</feature>
<dbReference type="PROSITE" id="PS50048">
    <property type="entry name" value="ZN2_CY6_FUNGAL_2"/>
    <property type="match status" value="1"/>
</dbReference>
<comment type="similarity">
    <text evidence="1">Belongs to the paxM FAD-dependent monooxygenase family.</text>
</comment>
<feature type="region of interest" description="Disordered" evidence="8">
    <location>
        <begin position="1090"/>
        <end position="1562"/>
    </location>
</feature>
<evidence type="ECO:0000256" key="2">
    <source>
        <dbReference type="ARBA" id="ARBA00022630"/>
    </source>
</evidence>
<feature type="compositionally biased region" description="Polar residues" evidence="8">
    <location>
        <begin position="1189"/>
        <end position="1200"/>
    </location>
</feature>
<dbReference type="Proteomes" id="UP001327957">
    <property type="component" value="Unassembled WGS sequence"/>
</dbReference>
<dbReference type="PROSITE" id="PS00463">
    <property type="entry name" value="ZN2_CY6_FUNGAL_1"/>
    <property type="match status" value="1"/>
</dbReference>
<feature type="compositionally biased region" description="Polar residues" evidence="8">
    <location>
        <begin position="1423"/>
        <end position="1438"/>
    </location>
</feature>
<dbReference type="InterPro" id="IPR007219">
    <property type="entry name" value="XnlR_reg_dom"/>
</dbReference>
<feature type="compositionally biased region" description="Polar residues" evidence="8">
    <location>
        <begin position="1363"/>
        <end position="1383"/>
    </location>
</feature>
<feature type="region of interest" description="Disordered" evidence="8">
    <location>
        <begin position="127"/>
        <end position="164"/>
    </location>
</feature>
<evidence type="ECO:0000256" key="8">
    <source>
        <dbReference type="SAM" id="MobiDB-lite"/>
    </source>
</evidence>
<gene>
    <name evidence="10" type="ORF">QIS74_07201</name>
</gene>
<dbReference type="InterPro" id="IPR036864">
    <property type="entry name" value="Zn2-C6_fun-type_DNA-bd_sf"/>
</dbReference>
<dbReference type="SMART" id="SM00066">
    <property type="entry name" value="GAL4"/>
    <property type="match status" value="1"/>
</dbReference>
<feature type="compositionally biased region" description="Low complexity" evidence="8">
    <location>
        <begin position="1439"/>
        <end position="1450"/>
    </location>
</feature>
<keyword evidence="11" id="KW-1185">Reference proteome</keyword>
<dbReference type="PRINTS" id="PR00420">
    <property type="entry name" value="RNGMNOXGNASE"/>
</dbReference>
<feature type="compositionally biased region" description="Low complexity" evidence="8">
    <location>
        <begin position="509"/>
        <end position="530"/>
    </location>
</feature>
<feature type="compositionally biased region" description="Low complexity" evidence="8">
    <location>
        <begin position="272"/>
        <end position="281"/>
    </location>
</feature>
<dbReference type="GO" id="GO:0003677">
    <property type="term" value="F:DNA binding"/>
    <property type="evidence" value="ECO:0007669"/>
    <property type="project" value="InterPro"/>
</dbReference>
<feature type="compositionally biased region" description="Low complexity" evidence="8">
    <location>
        <begin position="541"/>
        <end position="552"/>
    </location>
</feature>
<feature type="domain" description="Zn(2)-C6 fungal-type" evidence="9">
    <location>
        <begin position="1572"/>
        <end position="1601"/>
    </location>
</feature>
<dbReference type="GO" id="GO:0000981">
    <property type="term" value="F:DNA-binding transcription factor activity, RNA polymerase II-specific"/>
    <property type="evidence" value="ECO:0007669"/>
    <property type="project" value="InterPro"/>
</dbReference>
<dbReference type="InterPro" id="IPR050493">
    <property type="entry name" value="FAD-dep_Monooxygenase_BioMet"/>
</dbReference>
<dbReference type="SUPFAM" id="SSF57701">
    <property type="entry name" value="Zn2/Cys6 DNA-binding domain"/>
    <property type="match status" value="1"/>
</dbReference>
<feature type="compositionally biased region" description="Basic residues" evidence="8">
    <location>
        <begin position="629"/>
        <end position="639"/>
    </location>
</feature>
<feature type="compositionally biased region" description="Acidic residues" evidence="8">
    <location>
        <begin position="448"/>
        <end position="490"/>
    </location>
</feature>
<feature type="compositionally biased region" description="Low complexity" evidence="8">
    <location>
        <begin position="420"/>
        <end position="447"/>
    </location>
</feature>
<reference evidence="10 11" key="1">
    <citation type="submission" date="2023-04" db="EMBL/GenBank/DDBJ databases">
        <title>Colletotrichum tabacum stain YC1 causing leaf anthracnose on Nicotiana tabacum(L.) cv.</title>
        <authorList>
            <person name="Ji Z."/>
            <person name="Wang M."/>
            <person name="Zhang J."/>
            <person name="Wang N."/>
            <person name="Zhou Z."/>
        </authorList>
    </citation>
    <scope>NUCLEOTIDE SEQUENCE [LARGE SCALE GENOMIC DNA]</scope>
    <source>
        <strain evidence="10 11">YC1</strain>
    </source>
</reference>
<feature type="compositionally biased region" description="Acidic residues" evidence="8">
    <location>
        <begin position="553"/>
        <end position="574"/>
    </location>
</feature>
<evidence type="ECO:0000256" key="6">
    <source>
        <dbReference type="ARBA" id="ARBA00023033"/>
    </source>
</evidence>
<proteinExistence type="inferred from homology"/>
<keyword evidence="2" id="KW-0285">Flavoprotein</keyword>
<dbReference type="Gene3D" id="4.10.240.10">
    <property type="entry name" value="Zn(2)-C6 fungal-type DNA-binding domain"/>
    <property type="match status" value="1"/>
</dbReference>
<feature type="region of interest" description="Disordered" evidence="8">
    <location>
        <begin position="685"/>
        <end position="781"/>
    </location>
</feature>
<feature type="compositionally biased region" description="Low complexity" evidence="8">
    <location>
        <begin position="1284"/>
        <end position="1293"/>
    </location>
</feature>
<dbReference type="GO" id="GO:0006351">
    <property type="term" value="P:DNA-templated transcription"/>
    <property type="evidence" value="ECO:0007669"/>
    <property type="project" value="InterPro"/>
</dbReference>
<sequence>MAKDLRLRLVVRRHGVPDVKLLWNATADEDLTISKLLAQVNEVVPLESGEWGLEDYAVELKDASGDGFECVHFHLVSKVLKDDDQVLVRPLLTGDLKRRRLSGRHQISVDGRHLVDGLAFGRSWLRPPRDRPAVTLPPRKKARITYGSDDDGEEDSPSEDGDELPMLEYESTRAHEDPASVKLRTRFYDADADADTDDDSEAEEDFEPSPDAAEDDDMDSEETDIQDELRLLREDNADMREGEIIEELWNIQRKRASSGPARSLHSFDASDHSPAPSASNALVRSNARAARNRLDLDTLDKIAALRAAFPNAQVSAIEEALLRYNKDSAKAYRKLRKAFSARLSLKQTLDHQARSLSSSPIRHAEPNAGRELVLRESSPSERASHGSGQHEDEEEDDENMSTTLNHNTHVDSDPKSVEEGSSSDSGSDSDSDSNSSSGSSAAAAASDSDQEVEEPSDDEDEDDSSEPSSDDGGDDDDDDEDDEDNSDESEGAGPVLNQDNADSDGQENSSPDDGSGSESAASADASVTAARQRPSRRHDAVSVSSSGSSSDSSEVDSSSDDSDSDSESDSEPEEIPSKTLSGQHRLLEPSQPQQPVQIPAQAPRAAPVAAAAPAQEQPNVPPGQGLSKTQKRNARRKLAKQLAAGKSMSDQDGREPQNSALAASADAAAFLARKQALLNAIASDGPAERFSQEPSLEMSGPSPQAMEVDQPSIACADATEAPEPSDAQVEEATARRRMKPNIGATRRMLMGSLGLKNPKTKADEDRIRKDLMKGVRPHTNTRLIEAALHPGESYRTQEPVEEDPEAWREKIAYRAVECCHDGIELSEPPFPFVQRWDPQQQVEEWFGSKNKRGGKRKRVQRNQAEYYEDGDSQVSKKRRVTGESFGVTFSDAVESLEEEGDTTLNYDDPPDEEPMVAKATAEGSQATDIDDLPSLPSDLNTLSDLRAGEAKLGMVITWKQWLLSSATNWQPEVVSLTGILVRVHDEEAMDLEFLLARRDRNVGQTEKKYDEDTGERIYDRFEAPDDDDDEVDDEPDQGYRRLNYTDLIEPKILQLPLEDQAEAAGKEDSSAAPTDSIIHETVYDCHTEPFHINAENPGQSEAPIDGSQLPVNAKDGQAKANTDDAQPQVVMDSNPHLDATSGDVHTSHDASGMQMDSAEPIDEENMPTPGRNSHSRDQLPAPTTEEADSQSSNENALSVSSDRRHEISIMIQEAGFRKDVSPSVIRRKTSSPSRQLLDMQEAAGASRVVSKSPLSQESMVGDSTSQAGNEANPVVGVTGDGEEAAAPLSSASSVRSGRQLDPDDYSFNLGDDLPQISDTGDGSFLDADASTPKPRAQTPTRAQEGSVAPSTDESLPSLESLARTASQQNLNKHTQSPSQSQVVSAIASRKPIVQCDDEYEAAMRLVDEARDEDEEEEHDKLPQNLSSTRKQLFPNYSQPDPSSLSDSVDLPDIKPAVTSTTRSPSIGTRDIKPLLRRRERRESPFLVPPGSQVVTLSSSPPSSPPQESYAEDSIDADYEDESNKSSLRRSSRAGSRAMSVPAKRRTPGRHEATHDDEPGTRVLGAGVRVGQACRLCKEAKVKCSERKPCLRCTGKGARCEYGDVRDYGEADEGQRQQDPAWIDADFPSQNEIPPGASRALPNAPLPVIAPMPYLISPHASEGTPTHEEDGCMAGDFSFGVDWDLAMADMAYLQSQFDMTATDTAATPGFAPNVVQQHGFSPASTQTCETLSAATGLWEPQSSENKEMERLHLAADEANLRPPSHGPGPSAGLAEPRFSATARNSLVRMILDNTSHAAAAPVLAAFPSTGALGALVDVYAQGWAEASRAGGINGVVHLPTLELDGQRPELLGMVVALGALGTGSVVARRFGFAMQEVVWVSSFRSWEGNNAALRDVGLSQAFFLQQHMAFFSGVRRKVAFAKACANSIQVFIKNGGHLKGAIGSCADDPALDDLLALGDDSKELGDAWRRWAAREARRRLVYAAYIMDAHVSMAHETQVLSSYLDMRVPFPTPRGMWKARTAVQWREEMASWMQQQRGVAPSSLCLRDVMNDPTLVAKCRGLVDEGFAVLGFLAGFWTLVREVQQLAAMGGGGAGGVGRHWSSMIFSARRVELASVLNLFTSQARTVGVEVSPEAELLVEVLHMHILAVPDSSGSQSTPAALIPDLQAAERRGALWRAGRAVRAAVRFPAGTLCDVYAVALSQAATVLWRHGVDSSRVLGKSTGPGPGQGLGGGMAVCVVDEDGVEEWHLAREGVHLALRGAEGEATAVMLEDAAGVARRVRGVVEGNWTDGRMPSGVEEVCLALGDLERTAIAMTIRDGSLHDSNEIPQTAVSGTRGSGGKLQIGIVGAGIGGLMAAVALLESGHDVEIYEKSRFKSEVGAAISAPPNSSRILAHYGFDFERARATTSEDASHSTKRSIYFTEPSDLGQKRVVPCADFTPKYGAPFCFFHRVDLHSELRRLATEPTDKRPRTARLHLGTSVAGVDDDGTLWFEDGTSVRKDLVVAADGIRSAFVSRVVEEAPRAQHHMSIMRYLVPSETVLADPEVAGFFVDGLKSLRVVDNVDKRVIVYGCRGGSLQNIGLIYPPRLGMDAAGNDISESEGFASKVMAEFPETIQSICREAKGVGQWQLFTRAPLERLARGRVVLIGDAAHPMPPLRAQGASMAIEDAAALGVLLSQVESADEVPARMDMFNKLRWCRVAATQLLSSEHRWDPSQLSAEQRGYFSGDVPHTEDDVEKYSYEYDVIRDALELLKEGR</sequence>
<keyword evidence="7" id="KW-0539">Nucleus</keyword>
<evidence type="ECO:0000256" key="1">
    <source>
        <dbReference type="ARBA" id="ARBA00007992"/>
    </source>
</evidence>
<keyword evidence="5" id="KW-0560">Oxidoreductase</keyword>
<organism evidence="10 11">
    <name type="scientific">Colletotrichum tabaci</name>
    <dbReference type="NCBI Taxonomy" id="1209068"/>
    <lineage>
        <taxon>Eukaryota</taxon>
        <taxon>Fungi</taxon>
        <taxon>Dikarya</taxon>
        <taxon>Ascomycota</taxon>
        <taxon>Pezizomycotina</taxon>
        <taxon>Sordariomycetes</taxon>
        <taxon>Hypocreomycetidae</taxon>
        <taxon>Glomerellales</taxon>
        <taxon>Glomerellaceae</taxon>
        <taxon>Colletotrichum</taxon>
        <taxon>Colletotrichum destructivum species complex</taxon>
    </lineage>
</organism>
<comment type="caution">
    <text evidence="10">The sequence shown here is derived from an EMBL/GenBank/DDBJ whole genome shotgun (WGS) entry which is preliminary data.</text>
</comment>
<feature type="compositionally biased region" description="Polar residues" evidence="8">
    <location>
        <begin position="1337"/>
        <end position="1354"/>
    </location>
</feature>
<dbReference type="PANTHER" id="PTHR13789:SF215">
    <property type="entry name" value="FAD-BINDING DOMAIN-CONTAINING PROTEIN-RELATED"/>
    <property type="match status" value="1"/>
</dbReference>
<dbReference type="GO" id="GO:0071949">
    <property type="term" value="F:FAD binding"/>
    <property type="evidence" value="ECO:0007669"/>
    <property type="project" value="InterPro"/>
</dbReference>
<feature type="compositionally biased region" description="Basic and acidic residues" evidence="8">
    <location>
        <begin position="1548"/>
        <end position="1559"/>
    </location>
</feature>
<dbReference type="InterPro" id="IPR055781">
    <property type="entry name" value="DUF7357"/>
</dbReference>
<dbReference type="GO" id="GO:0008270">
    <property type="term" value="F:zinc ion binding"/>
    <property type="evidence" value="ECO:0007669"/>
    <property type="project" value="InterPro"/>
</dbReference>
<dbReference type="InterPro" id="IPR001138">
    <property type="entry name" value="Zn2Cys6_DnaBD"/>
</dbReference>
<feature type="compositionally biased region" description="Basic and acidic residues" evidence="8">
    <location>
        <begin position="372"/>
        <end position="390"/>
    </location>
</feature>
<evidence type="ECO:0000256" key="7">
    <source>
        <dbReference type="ARBA" id="ARBA00023242"/>
    </source>
</evidence>
<protein>
    <recommendedName>
        <fullName evidence="9">Zn(2)-C6 fungal-type domain-containing protein</fullName>
    </recommendedName>
</protein>
<evidence type="ECO:0000256" key="4">
    <source>
        <dbReference type="ARBA" id="ARBA00022827"/>
    </source>
</evidence>
<feature type="compositionally biased region" description="Acidic residues" evidence="8">
    <location>
        <begin position="148"/>
        <end position="164"/>
    </location>
</feature>
<dbReference type="SUPFAM" id="SSF51905">
    <property type="entry name" value="FAD/NAD(P)-binding domain"/>
    <property type="match status" value="1"/>
</dbReference>
<name>A0AAV9TD23_9PEZI</name>
<evidence type="ECO:0000256" key="3">
    <source>
        <dbReference type="ARBA" id="ARBA00022723"/>
    </source>
</evidence>
<feature type="compositionally biased region" description="Acidic residues" evidence="8">
    <location>
        <begin position="1509"/>
        <end position="1520"/>
    </location>
</feature>
<evidence type="ECO:0000259" key="9">
    <source>
        <dbReference type="PROSITE" id="PS50048"/>
    </source>
</evidence>
<feature type="region of interest" description="Disordered" evidence="8">
    <location>
        <begin position="349"/>
        <end position="662"/>
    </location>
</feature>
<feature type="region of interest" description="Disordered" evidence="8">
    <location>
        <begin position="193"/>
        <end position="224"/>
    </location>
</feature>
<feature type="compositionally biased region" description="Low complexity" evidence="8">
    <location>
        <begin position="591"/>
        <end position="618"/>
    </location>
</feature>
<keyword evidence="3" id="KW-0479">Metal-binding</keyword>
<dbReference type="Pfam" id="PF24054">
    <property type="entry name" value="DUF7357"/>
    <property type="match status" value="1"/>
</dbReference>
<evidence type="ECO:0000313" key="10">
    <source>
        <dbReference type="EMBL" id="KAK6217087.1"/>
    </source>
</evidence>